<evidence type="ECO:0000313" key="1">
    <source>
        <dbReference type="EMBL" id="CAG8749539.1"/>
    </source>
</evidence>
<protein>
    <submittedName>
        <fullName evidence="1">15535_t:CDS:1</fullName>
    </submittedName>
</protein>
<organism evidence="1 2">
    <name type="scientific">Cetraspora pellucida</name>
    <dbReference type="NCBI Taxonomy" id="1433469"/>
    <lineage>
        <taxon>Eukaryota</taxon>
        <taxon>Fungi</taxon>
        <taxon>Fungi incertae sedis</taxon>
        <taxon>Mucoromycota</taxon>
        <taxon>Glomeromycotina</taxon>
        <taxon>Glomeromycetes</taxon>
        <taxon>Diversisporales</taxon>
        <taxon>Gigasporaceae</taxon>
        <taxon>Cetraspora</taxon>
    </lineage>
</organism>
<feature type="non-terminal residue" evidence="1">
    <location>
        <position position="1"/>
    </location>
</feature>
<keyword evidence="2" id="KW-1185">Reference proteome</keyword>
<dbReference type="EMBL" id="CAJVPW010042072">
    <property type="protein sequence ID" value="CAG8749539.1"/>
    <property type="molecule type" value="Genomic_DNA"/>
</dbReference>
<name>A0ACA9QKP7_9GLOM</name>
<reference evidence="1" key="1">
    <citation type="submission" date="2021-06" db="EMBL/GenBank/DDBJ databases">
        <authorList>
            <person name="Kallberg Y."/>
            <person name="Tangrot J."/>
            <person name="Rosling A."/>
        </authorList>
    </citation>
    <scope>NUCLEOTIDE SEQUENCE</scope>
    <source>
        <strain evidence="1">28 12/20/2015</strain>
    </source>
</reference>
<feature type="non-terminal residue" evidence="1">
    <location>
        <position position="63"/>
    </location>
</feature>
<sequence>QNANMNLNSRAQYKLVSVSCSDINFKEYKRILEALYPLDEQYNHEISKMRCSYICTLFRKILE</sequence>
<dbReference type="Proteomes" id="UP000789366">
    <property type="component" value="Unassembled WGS sequence"/>
</dbReference>
<accession>A0ACA9QKP7</accession>
<evidence type="ECO:0000313" key="2">
    <source>
        <dbReference type="Proteomes" id="UP000789366"/>
    </source>
</evidence>
<gene>
    <name evidence="1" type="ORF">SPELUC_LOCUS14391</name>
</gene>
<proteinExistence type="predicted"/>
<comment type="caution">
    <text evidence="1">The sequence shown here is derived from an EMBL/GenBank/DDBJ whole genome shotgun (WGS) entry which is preliminary data.</text>
</comment>